<dbReference type="PANTHER" id="PTHR35605">
    <property type="entry name" value="ECP2 EFFECTOR PROTEIN DOMAIN-CONTAINING PROTEIN-RELATED"/>
    <property type="match status" value="1"/>
</dbReference>
<dbReference type="STRING" id="2025994.A0A2T3A3G1"/>
<evidence type="ECO:0000313" key="1">
    <source>
        <dbReference type="EMBL" id="PSR82213.1"/>
    </source>
</evidence>
<dbReference type="InParanoid" id="A0A2T3A3G1"/>
<reference evidence="1 2" key="1">
    <citation type="journal article" date="2018" name="Mycol. Prog.">
        <title>Coniella lustricola, a new species from submerged detritus.</title>
        <authorList>
            <person name="Raudabaugh D.B."/>
            <person name="Iturriaga T."/>
            <person name="Carver A."/>
            <person name="Mondo S."/>
            <person name="Pangilinan J."/>
            <person name="Lipzen A."/>
            <person name="He G."/>
            <person name="Amirebrahimi M."/>
            <person name="Grigoriev I.V."/>
            <person name="Miller A.N."/>
        </authorList>
    </citation>
    <scope>NUCLEOTIDE SEQUENCE [LARGE SCALE GENOMIC DNA]</scope>
    <source>
        <strain evidence="1 2">B22-T-1</strain>
    </source>
</reference>
<dbReference type="AlphaFoldDB" id="A0A2T3A3G1"/>
<dbReference type="Proteomes" id="UP000241462">
    <property type="component" value="Unassembled WGS sequence"/>
</dbReference>
<dbReference type="PANTHER" id="PTHR35605:SF1">
    <property type="entry name" value="ECP2 EFFECTOR PROTEIN DOMAIN-CONTAINING PROTEIN-RELATED"/>
    <property type="match status" value="1"/>
</dbReference>
<keyword evidence="2" id="KW-1185">Reference proteome</keyword>
<sequence length="97" mass="10517">ANVHRLYQGIAYLNGIPGFPSNGPGPGTCGRVSCSYSSAIYWCNDNKETKVLDGFHDIGDGVLLIIDQCMAASDHVLADGQQFFQDGWNVIARYDSC</sequence>
<evidence type="ECO:0000313" key="2">
    <source>
        <dbReference type="Proteomes" id="UP000241462"/>
    </source>
</evidence>
<accession>A0A2T3A3G1</accession>
<gene>
    <name evidence="1" type="ORF">BD289DRAFT_371632</name>
</gene>
<dbReference type="EMBL" id="KZ678484">
    <property type="protein sequence ID" value="PSR82213.1"/>
    <property type="molecule type" value="Genomic_DNA"/>
</dbReference>
<name>A0A2T3A3G1_9PEZI</name>
<protein>
    <recommendedName>
        <fullName evidence="3">Ecp2 effector protein domain-containing protein</fullName>
    </recommendedName>
</protein>
<organism evidence="1 2">
    <name type="scientific">Coniella lustricola</name>
    <dbReference type="NCBI Taxonomy" id="2025994"/>
    <lineage>
        <taxon>Eukaryota</taxon>
        <taxon>Fungi</taxon>
        <taxon>Dikarya</taxon>
        <taxon>Ascomycota</taxon>
        <taxon>Pezizomycotina</taxon>
        <taxon>Sordariomycetes</taxon>
        <taxon>Sordariomycetidae</taxon>
        <taxon>Diaporthales</taxon>
        <taxon>Schizoparmaceae</taxon>
        <taxon>Coniella</taxon>
    </lineage>
</organism>
<evidence type="ECO:0008006" key="3">
    <source>
        <dbReference type="Google" id="ProtNLM"/>
    </source>
</evidence>
<feature type="non-terminal residue" evidence="1">
    <location>
        <position position="1"/>
    </location>
</feature>
<proteinExistence type="predicted"/>
<dbReference type="OrthoDB" id="3552888at2759"/>